<dbReference type="EMBL" id="QQAX01000014">
    <property type="protein sequence ID" value="RDI42589.1"/>
    <property type="molecule type" value="Genomic_DNA"/>
</dbReference>
<evidence type="ECO:0000256" key="2">
    <source>
        <dbReference type="SAM" id="SignalP"/>
    </source>
</evidence>
<protein>
    <submittedName>
        <fullName evidence="3">Uncharacterized protein</fullName>
    </submittedName>
</protein>
<dbReference type="RefSeq" id="WP_147277493.1">
    <property type="nucleotide sequence ID" value="NZ_LR699115.1"/>
</dbReference>
<sequence>MLKLSSVALLVGSLVLCFPTFAQVTTEKFSFPPVAWTSQSPSDIVTIENGTGANLIIHITVNGGTDAGGINVRNCGATTRINAGSSAVCATKDPASPVNFNTDGPNAATGTYQVRQPS</sequence>
<evidence type="ECO:0000256" key="1">
    <source>
        <dbReference type="SAM" id="MobiDB-lite"/>
    </source>
</evidence>
<dbReference type="Proteomes" id="UP000254720">
    <property type="component" value="Unassembled WGS sequence"/>
</dbReference>
<comment type="caution">
    <text evidence="3">The sequence shown here is derived from an EMBL/GenBank/DDBJ whole genome shotgun (WGS) entry which is preliminary data.</text>
</comment>
<evidence type="ECO:0000313" key="3">
    <source>
        <dbReference type="EMBL" id="RDI42589.1"/>
    </source>
</evidence>
<keyword evidence="2" id="KW-0732">Signal</keyword>
<name>A0A370GHE5_9COXI</name>
<feature type="signal peptide" evidence="2">
    <location>
        <begin position="1"/>
        <end position="22"/>
    </location>
</feature>
<proteinExistence type="predicted"/>
<organism evidence="3 4">
    <name type="scientific">Aquicella lusitana</name>
    <dbReference type="NCBI Taxonomy" id="254246"/>
    <lineage>
        <taxon>Bacteria</taxon>
        <taxon>Pseudomonadati</taxon>
        <taxon>Pseudomonadota</taxon>
        <taxon>Gammaproteobacteria</taxon>
        <taxon>Legionellales</taxon>
        <taxon>Coxiellaceae</taxon>
        <taxon>Aquicella</taxon>
    </lineage>
</organism>
<reference evidence="3 4" key="1">
    <citation type="submission" date="2018-07" db="EMBL/GenBank/DDBJ databases">
        <title>Genomic Encyclopedia of Type Strains, Phase IV (KMG-IV): sequencing the most valuable type-strain genomes for metagenomic binning, comparative biology and taxonomic classification.</title>
        <authorList>
            <person name="Goeker M."/>
        </authorList>
    </citation>
    <scope>NUCLEOTIDE SEQUENCE [LARGE SCALE GENOMIC DNA]</scope>
    <source>
        <strain evidence="3 4">DSM 16500</strain>
    </source>
</reference>
<accession>A0A370GHE5</accession>
<gene>
    <name evidence="3" type="ORF">C8D86_11460</name>
</gene>
<evidence type="ECO:0000313" key="4">
    <source>
        <dbReference type="Proteomes" id="UP000254720"/>
    </source>
</evidence>
<dbReference type="AlphaFoldDB" id="A0A370GHE5"/>
<feature type="chain" id="PRO_5016621401" evidence="2">
    <location>
        <begin position="23"/>
        <end position="118"/>
    </location>
</feature>
<feature type="region of interest" description="Disordered" evidence="1">
    <location>
        <begin position="99"/>
        <end position="118"/>
    </location>
</feature>
<keyword evidence="4" id="KW-1185">Reference proteome</keyword>